<gene>
    <name evidence="2" type="ORF">SAMN05216544_0118</name>
</gene>
<protein>
    <submittedName>
        <fullName evidence="2">Uncharacterized protein</fullName>
    </submittedName>
</protein>
<sequence>MNKKSLNLILIGVFLILVRFLITIGDIRIDVTNDILGFALIILGSKDFKKLNSLAKKSFVVAILGFVGAIASQLINCLAWDSTIEDTMHSIAIGISVIFAIYYTYYFIEALMMEAKVQGRQAATRNYQVIWFVVAALVFAHYFIFMSTISLQSTVTEALIVIVAMYSCLTIKNTAKQLC</sequence>
<feature type="transmembrane region" description="Helical" evidence="1">
    <location>
        <begin position="6"/>
        <end position="22"/>
    </location>
</feature>
<keyword evidence="3" id="KW-1185">Reference proteome</keyword>
<dbReference type="RefSeq" id="WP_074520440.1">
    <property type="nucleotide sequence ID" value="NZ_FNHZ01000001.1"/>
</dbReference>
<accession>A0A1G9SW94</accession>
<dbReference type="EMBL" id="FNHZ01000001">
    <property type="protein sequence ID" value="SDM39716.1"/>
    <property type="molecule type" value="Genomic_DNA"/>
</dbReference>
<evidence type="ECO:0000313" key="2">
    <source>
        <dbReference type="EMBL" id="SDM39716.1"/>
    </source>
</evidence>
<organism evidence="2 3">
    <name type="scientific">Lachnospira pectinoschiza</name>
    <dbReference type="NCBI Taxonomy" id="28052"/>
    <lineage>
        <taxon>Bacteria</taxon>
        <taxon>Bacillati</taxon>
        <taxon>Bacillota</taxon>
        <taxon>Clostridia</taxon>
        <taxon>Lachnospirales</taxon>
        <taxon>Lachnospiraceae</taxon>
        <taxon>Lachnospira</taxon>
    </lineage>
</organism>
<feature type="transmembrane region" description="Helical" evidence="1">
    <location>
        <begin position="58"/>
        <end position="75"/>
    </location>
</feature>
<evidence type="ECO:0000313" key="3">
    <source>
        <dbReference type="Proteomes" id="UP000187651"/>
    </source>
</evidence>
<name>A0A1G9SW94_9FIRM</name>
<keyword evidence="1" id="KW-1133">Transmembrane helix</keyword>
<feature type="transmembrane region" description="Helical" evidence="1">
    <location>
        <begin position="129"/>
        <end position="149"/>
    </location>
</feature>
<feature type="transmembrane region" description="Helical" evidence="1">
    <location>
        <begin position="155"/>
        <end position="175"/>
    </location>
</feature>
<dbReference type="OrthoDB" id="2066245at2"/>
<dbReference type="Proteomes" id="UP000187651">
    <property type="component" value="Unassembled WGS sequence"/>
</dbReference>
<keyword evidence="1" id="KW-0812">Transmembrane</keyword>
<evidence type="ECO:0000256" key="1">
    <source>
        <dbReference type="SAM" id="Phobius"/>
    </source>
</evidence>
<keyword evidence="1" id="KW-0472">Membrane</keyword>
<proteinExistence type="predicted"/>
<reference evidence="3" key="1">
    <citation type="submission" date="2016-10" db="EMBL/GenBank/DDBJ databases">
        <authorList>
            <person name="Varghese N."/>
            <person name="Submissions S."/>
        </authorList>
    </citation>
    <scope>NUCLEOTIDE SEQUENCE [LARGE SCALE GENOMIC DNA]</scope>
    <source>
        <strain evidence="3">M83</strain>
    </source>
</reference>
<feature type="transmembrane region" description="Helical" evidence="1">
    <location>
        <begin position="87"/>
        <end position="108"/>
    </location>
</feature>
<dbReference type="AlphaFoldDB" id="A0A1G9SW94"/>